<feature type="transmembrane region" description="Helical" evidence="10">
    <location>
        <begin position="299"/>
        <end position="322"/>
    </location>
</feature>
<dbReference type="EMBL" id="JBHLZN010000001">
    <property type="protein sequence ID" value="MFB9885699.1"/>
    <property type="molecule type" value="Genomic_DNA"/>
</dbReference>
<accession>A0ABV5Z8U5</accession>
<dbReference type="SMART" id="SM00304">
    <property type="entry name" value="HAMP"/>
    <property type="match status" value="1"/>
</dbReference>
<evidence type="ECO:0000256" key="10">
    <source>
        <dbReference type="SAM" id="Phobius"/>
    </source>
</evidence>
<evidence type="ECO:0000256" key="7">
    <source>
        <dbReference type="ARBA" id="ARBA00029447"/>
    </source>
</evidence>
<dbReference type="CDD" id="cd11386">
    <property type="entry name" value="MCP_signal"/>
    <property type="match status" value="1"/>
</dbReference>
<evidence type="ECO:0000256" key="4">
    <source>
        <dbReference type="ARBA" id="ARBA00022989"/>
    </source>
</evidence>
<keyword evidence="2" id="KW-1003">Cell membrane</keyword>
<sequence>MLILLLAVGLTGYRSTGSINEKLLLVTNETNPLVQGANQQVIKILQANKSLQYFLASEARERLDDEMAQFDAHMENYQQISTSLDAYLSKRPRLAEQLEFARTNSNAYLQTAKTLMTLHRDRLMQDQKVRQQRQQVNRQTDSLNNFLRNYSLRSERQYGATGPHVQSNNLLREANKATTQFERFEVHQDITELQRGLEGQGKVIMDRYKEFAEVDQKQAQKVQILIKQAVFNVEDPKGMLALYVEQAKLHNDIKQAIADGEQQIKDTLAALESFAGLADEAAMEAKNDAASTITASRSILIGVSAIGVLAAIIIGWGVAASIRRPLSQFRSVLKEMTAGDMRVRFDDKRKDEFGDLGKSLNELSAALQNTLKELAQEAERLASVAEQNASISEQTTNAVNDQKSQLSSTASAMHEMESTVHEVAGRAQDTLDSVNNTSRLTGQVKADVDRTIDSIRAQAEQIHRAGRVTDELNTYSKNIDSILDAIRDIAEQTNLLALNAAIEAARAGEQGRGFAVVADEVRTLASRTQDSTGEIQQMIEQMQGRIREVVKVMESSQQQTDQCVNIASEAGKALEQMDSAIQLIRDMNIQIASATEQQSATAQEISRSVNSIHSAAEQTAEGALQTASSSQGLLDLARHQRRLLQRFQV</sequence>
<dbReference type="PANTHER" id="PTHR32089">
    <property type="entry name" value="METHYL-ACCEPTING CHEMOTAXIS PROTEIN MCPB"/>
    <property type="match status" value="1"/>
</dbReference>
<name>A0ABV5Z8U5_9GAMM</name>
<keyword evidence="4 10" id="KW-1133">Transmembrane helix</keyword>
<dbReference type="Pfam" id="PF00015">
    <property type="entry name" value="MCPsignal"/>
    <property type="match status" value="1"/>
</dbReference>
<dbReference type="CDD" id="cd06225">
    <property type="entry name" value="HAMP"/>
    <property type="match status" value="1"/>
</dbReference>
<keyword evidence="9" id="KW-0175">Coiled coil</keyword>
<evidence type="ECO:0000259" key="12">
    <source>
        <dbReference type="PROSITE" id="PS50192"/>
    </source>
</evidence>
<comment type="subcellular location">
    <subcellularLocation>
        <location evidence="1">Cell inner membrane</location>
        <topology evidence="1">Multi-pass membrane protein</topology>
    </subcellularLocation>
</comment>
<dbReference type="PRINTS" id="PR00260">
    <property type="entry name" value="CHEMTRNSDUCR"/>
</dbReference>
<dbReference type="Gene3D" id="1.10.287.950">
    <property type="entry name" value="Methyl-accepting chemotaxis protein"/>
    <property type="match status" value="1"/>
</dbReference>
<dbReference type="InterPro" id="IPR004090">
    <property type="entry name" value="Chemotax_Me-accpt_rcpt"/>
</dbReference>
<proteinExistence type="inferred from homology"/>
<evidence type="ECO:0000256" key="1">
    <source>
        <dbReference type="ARBA" id="ARBA00004429"/>
    </source>
</evidence>
<keyword evidence="3 10" id="KW-0812">Transmembrane</keyword>
<dbReference type="InterPro" id="IPR003660">
    <property type="entry name" value="HAMP_dom"/>
</dbReference>
<dbReference type="SUPFAM" id="SSF58104">
    <property type="entry name" value="Methyl-accepting chemotaxis protein (MCP) signaling domain"/>
    <property type="match status" value="1"/>
</dbReference>
<dbReference type="RefSeq" id="WP_162157438.1">
    <property type="nucleotide sequence ID" value="NZ_JBHLZN010000001.1"/>
</dbReference>
<dbReference type="Proteomes" id="UP001589628">
    <property type="component" value="Unassembled WGS sequence"/>
</dbReference>
<evidence type="ECO:0000256" key="9">
    <source>
        <dbReference type="SAM" id="Coils"/>
    </source>
</evidence>
<feature type="domain" description="T-SNARE coiled-coil homology" evidence="12">
    <location>
        <begin position="564"/>
        <end position="626"/>
    </location>
</feature>
<feature type="coiled-coil region" evidence="9">
    <location>
        <begin position="539"/>
        <end position="597"/>
    </location>
</feature>
<feature type="coiled-coil region" evidence="9">
    <location>
        <begin position="357"/>
        <end position="388"/>
    </location>
</feature>
<keyword evidence="6 8" id="KW-0807">Transducer</keyword>
<evidence type="ECO:0000256" key="2">
    <source>
        <dbReference type="ARBA" id="ARBA00022519"/>
    </source>
</evidence>
<evidence type="ECO:0000256" key="8">
    <source>
        <dbReference type="PROSITE-ProRule" id="PRU00284"/>
    </source>
</evidence>
<gene>
    <name evidence="14" type="ORF">ACFFLH_04665</name>
</gene>
<evidence type="ECO:0000256" key="6">
    <source>
        <dbReference type="ARBA" id="ARBA00023224"/>
    </source>
</evidence>
<evidence type="ECO:0000259" key="13">
    <source>
        <dbReference type="PROSITE" id="PS50885"/>
    </source>
</evidence>
<comment type="similarity">
    <text evidence="7">Belongs to the methyl-accepting chemotaxis (MCP) protein family.</text>
</comment>
<evidence type="ECO:0000259" key="11">
    <source>
        <dbReference type="PROSITE" id="PS50111"/>
    </source>
</evidence>
<evidence type="ECO:0000256" key="5">
    <source>
        <dbReference type="ARBA" id="ARBA00023136"/>
    </source>
</evidence>
<dbReference type="InterPro" id="IPR004089">
    <property type="entry name" value="MCPsignal_dom"/>
</dbReference>
<dbReference type="InterPro" id="IPR000727">
    <property type="entry name" value="T_SNARE_dom"/>
</dbReference>
<comment type="caution">
    <text evidence="14">The sequence shown here is derived from an EMBL/GenBank/DDBJ whole genome shotgun (WGS) entry which is preliminary data.</text>
</comment>
<dbReference type="PANTHER" id="PTHR32089:SF119">
    <property type="entry name" value="METHYL-ACCEPTING CHEMOTAXIS PROTEIN CTPL"/>
    <property type="match status" value="1"/>
</dbReference>
<keyword evidence="2" id="KW-0997">Cell inner membrane</keyword>
<dbReference type="PROSITE" id="PS50111">
    <property type="entry name" value="CHEMOTAXIS_TRANSDUC_2"/>
    <property type="match status" value="1"/>
</dbReference>
<evidence type="ECO:0000313" key="14">
    <source>
        <dbReference type="EMBL" id="MFB9885699.1"/>
    </source>
</evidence>
<feature type="domain" description="Methyl-accepting transducer" evidence="11">
    <location>
        <begin position="377"/>
        <end position="613"/>
    </location>
</feature>
<protein>
    <submittedName>
        <fullName evidence="14">Methyl-accepting chemotaxis protein</fullName>
    </submittedName>
</protein>
<reference evidence="14 15" key="1">
    <citation type="submission" date="2024-09" db="EMBL/GenBank/DDBJ databases">
        <authorList>
            <person name="Sun Q."/>
            <person name="Mori K."/>
        </authorList>
    </citation>
    <scope>NUCLEOTIDE SEQUENCE [LARGE SCALE GENOMIC DNA]</scope>
    <source>
        <strain evidence="14 15">ATCC 51285</strain>
    </source>
</reference>
<dbReference type="Pfam" id="PF00672">
    <property type="entry name" value="HAMP"/>
    <property type="match status" value="1"/>
</dbReference>
<evidence type="ECO:0000256" key="3">
    <source>
        <dbReference type="ARBA" id="ARBA00022692"/>
    </source>
</evidence>
<dbReference type="PROSITE" id="PS50192">
    <property type="entry name" value="T_SNARE"/>
    <property type="match status" value="1"/>
</dbReference>
<dbReference type="SMART" id="SM00283">
    <property type="entry name" value="MA"/>
    <property type="match status" value="1"/>
</dbReference>
<keyword evidence="15" id="KW-1185">Reference proteome</keyword>
<feature type="domain" description="HAMP" evidence="13">
    <location>
        <begin position="320"/>
        <end position="372"/>
    </location>
</feature>
<evidence type="ECO:0000313" key="15">
    <source>
        <dbReference type="Proteomes" id="UP001589628"/>
    </source>
</evidence>
<dbReference type="PROSITE" id="PS50885">
    <property type="entry name" value="HAMP"/>
    <property type="match status" value="1"/>
</dbReference>
<keyword evidence="5 10" id="KW-0472">Membrane</keyword>
<organism evidence="14 15">
    <name type="scientific">Balneatrix alpica</name>
    <dbReference type="NCBI Taxonomy" id="75684"/>
    <lineage>
        <taxon>Bacteria</taxon>
        <taxon>Pseudomonadati</taxon>
        <taxon>Pseudomonadota</taxon>
        <taxon>Gammaproteobacteria</taxon>
        <taxon>Oceanospirillales</taxon>
        <taxon>Balneatrichaceae</taxon>
        <taxon>Balneatrix</taxon>
    </lineage>
</organism>